<dbReference type="InterPro" id="IPR011856">
    <property type="entry name" value="tRNA_endonuc-like_dom_sf"/>
</dbReference>
<gene>
    <name evidence="3" type="ORF">WFZ86_07390</name>
</gene>
<dbReference type="Pfam" id="PF17761">
    <property type="entry name" value="DUF1016_N"/>
    <property type="match status" value="1"/>
</dbReference>
<sequence>MSQLHHNISSDAYNEFLSDVATAVQEHRVQAIQSVQTISNQLYWTIGELIIKKQEEFGWGKSVILLLSQDLPQLIGEGVSWSPRNLQFMKQLVAEYSNVKPPVSHFENFNLENPNVNQPDSHLEKANVNQAGSHLKYVKKLLFSVPWKHNILIIQKVKDPKARIFYLEQTIKNRYSRAVLLHQIKAGAYEYFISKPTQHNFVKTLPEHFQEQARESIKSVYSLDFLDINKPIKEKALEKTMIENIKRLMLELGYGFCFIGNQYRLSLGEKEYYIDLLFYHRIIKCLVAVELKVVEFEPEFVGKLDFYLQLLDEQLKQEDDKPSIGILLVPNKDHLEVEYTLRNANKPIGVSEYILSKQLPQEWIGKLPTAEEFQRIIITAKKQH</sequence>
<evidence type="ECO:0000313" key="4">
    <source>
        <dbReference type="Proteomes" id="UP001468798"/>
    </source>
</evidence>
<dbReference type="Pfam" id="PF06250">
    <property type="entry name" value="YhcG_C"/>
    <property type="match status" value="1"/>
</dbReference>
<evidence type="ECO:0000259" key="1">
    <source>
        <dbReference type="Pfam" id="PF06250"/>
    </source>
</evidence>
<dbReference type="InterPro" id="IPR009362">
    <property type="entry name" value="YhcG_C"/>
</dbReference>
<evidence type="ECO:0000259" key="2">
    <source>
        <dbReference type="Pfam" id="PF17761"/>
    </source>
</evidence>
<comment type="caution">
    <text evidence="3">The sequence shown here is derived from an EMBL/GenBank/DDBJ whole genome shotgun (WGS) entry which is preliminary data.</text>
</comment>
<feature type="domain" description="YhcG N-terminal" evidence="2">
    <location>
        <begin position="20"/>
        <end position="190"/>
    </location>
</feature>
<dbReference type="PANTHER" id="PTHR30547:SF0">
    <property type="entry name" value="BLR8175 PROTEIN"/>
    <property type="match status" value="1"/>
</dbReference>
<dbReference type="Proteomes" id="UP001468798">
    <property type="component" value="Unassembled WGS sequence"/>
</dbReference>
<proteinExistence type="predicted"/>
<evidence type="ECO:0000313" key="3">
    <source>
        <dbReference type="EMBL" id="MEM0576318.1"/>
    </source>
</evidence>
<dbReference type="Gene3D" id="3.40.1350.10">
    <property type="match status" value="1"/>
</dbReference>
<dbReference type="InterPro" id="IPR041527">
    <property type="entry name" value="YhcG_N"/>
</dbReference>
<organism evidence="3 4">
    <name type="scientific">Flavobacterium polysaccharolyticum</name>
    <dbReference type="NCBI Taxonomy" id="3133148"/>
    <lineage>
        <taxon>Bacteria</taxon>
        <taxon>Pseudomonadati</taxon>
        <taxon>Bacteroidota</taxon>
        <taxon>Flavobacteriia</taxon>
        <taxon>Flavobacteriales</taxon>
        <taxon>Flavobacteriaceae</taxon>
        <taxon>Flavobacterium</taxon>
    </lineage>
</organism>
<dbReference type="InterPro" id="IPR053148">
    <property type="entry name" value="PD-DEXK-like_domain"/>
</dbReference>
<keyword evidence="4" id="KW-1185">Reference proteome</keyword>
<name>A0ABU9NNS6_9FLAO</name>
<feature type="domain" description="YhcG PDDEXK nuclease" evidence="1">
    <location>
        <begin position="215"/>
        <end position="367"/>
    </location>
</feature>
<dbReference type="RefSeq" id="WP_342691344.1">
    <property type="nucleotide sequence ID" value="NZ_JBCGDP010000005.1"/>
</dbReference>
<protein>
    <submittedName>
        <fullName evidence="3">PDDEXK nuclease domain-containing protein</fullName>
    </submittedName>
</protein>
<dbReference type="PANTHER" id="PTHR30547">
    <property type="entry name" value="UNCHARACTERIZED PROTEIN YHCG-RELATED"/>
    <property type="match status" value="1"/>
</dbReference>
<dbReference type="EMBL" id="JBCGDP010000005">
    <property type="protein sequence ID" value="MEM0576318.1"/>
    <property type="molecule type" value="Genomic_DNA"/>
</dbReference>
<reference evidence="3 4" key="1">
    <citation type="submission" date="2024-03" db="EMBL/GenBank/DDBJ databases">
        <title>Two novel species of the genus Flavobacterium exhibiting potentially degradation of complex polysaccharides.</title>
        <authorList>
            <person name="Lian X."/>
        </authorList>
    </citation>
    <scope>NUCLEOTIDE SEQUENCE [LARGE SCALE GENOMIC DNA]</scope>
    <source>
        <strain evidence="3 4">N6</strain>
    </source>
</reference>
<accession>A0ABU9NNS6</accession>